<dbReference type="GO" id="GO:0005634">
    <property type="term" value="C:nucleus"/>
    <property type="evidence" value="ECO:0007669"/>
    <property type="project" value="TreeGrafter"/>
</dbReference>
<feature type="region of interest" description="Disordered" evidence="4">
    <location>
        <begin position="1099"/>
        <end position="1118"/>
    </location>
</feature>
<name>A0A8X7MZU4_9BASI</name>
<dbReference type="GO" id="GO:0005739">
    <property type="term" value="C:mitochondrion"/>
    <property type="evidence" value="ECO:0007669"/>
    <property type="project" value="TreeGrafter"/>
</dbReference>
<dbReference type="Pfam" id="PF01068">
    <property type="entry name" value="DNA_ligase_A_M"/>
    <property type="match status" value="1"/>
</dbReference>
<feature type="region of interest" description="Disordered" evidence="4">
    <location>
        <begin position="1"/>
        <end position="44"/>
    </location>
</feature>
<feature type="compositionally biased region" description="Polar residues" evidence="4">
    <location>
        <begin position="275"/>
        <end position="290"/>
    </location>
</feature>
<dbReference type="GO" id="GO:0006310">
    <property type="term" value="P:DNA recombination"/>
    <property type="evidence" value="ECO:0007669"/>
    <property type="project" value="InterPro"/>
</dbReference>
<evidence type="ECO:0000256" key="4">
    <source>
        <dbReference type="SAM" id="MobiDB-lite"/>
    </source>
</evidence>
<reference evidence="6" key="2">
    <citation type="journal article" date="2019" name="IMA Fungus">
        <title>Genome sequencing and comparison of five Tilletia species to identify candidate genes for the detection of regulated species infecting wheat.</title>
        <authorList>
            <person name="Nguyen H.D.T."/>
            <person name="Sultana T."/>
            <person name="Kesanakurti P."/>
            <person name="Hambleton S."/>
        </authorList>
    </citation>
    <scope>NUCLEOTIDE SEQUENCE</scope>
    <source>
        <strain evidence="6">DAOMC 236426</strain>
    </source>
</reference>
<gene>
    <name evidence="6" type="ORF">A4X06_0g654</name>
</gene>
<feature type="region of interest" description="Disordered" evidence="4">
    <location>
        <begin position="270"/>
        <end position="327"/>
    </location>
</feature>
<accession>A0A8X7MZU4</accession>
<dbReference type="PROSITE" id="PS50160">
    <property type="entry name" value="DNA_LIGASE_A3"/>
    <property type="match status" value="1"/>
</dbReference>
<evidence type="ECO:0000313" key="6">
    <source>
        <dbReference type="EMBL" id="KAE8254983.1"/>
    </source>
</evidence>
<keyword evidence="1" id="KW-0436">Ligase</keyword>
<feature type="compositionally biased region" description="Low complexity" evidence="4">
    <location>
        <begin position="1276"/>
        <end position="1316"/>
    </location>
</feature>
<dbReference type="InterPro" id="IPR012340">
    <property type="entry name" value="NA-bd_OB-fold"/>
</dbReference>
<dbReference type="InterPro" id="IPR012310">
    <property type="entry name" value="DNA_ligase_ATP-dep_cent"/>
</dbReference>
<protein>
    <recommendedName>
        <fullName evidence="5">ATP-dependent DNA ligase family profile domain-containing protein</fullName>
    </recommendedName>
</protein>
<dbReference type="InterPro" id="IPR050191">
    <property type="entry name" value="ATP-dep_DNA_ligase"/>
</dbReference>
<feature type="region of interest" description="Disordered" evidence="4">
    <location>
        <begin position="579"/>
        <end position="599"/>
    </location>
</feature>
<proteinExistence type="predicted"/>
<comment type="caution">
    <text evidence="6">The sequence shown here is derived from an EMBL/GenBank/DDBJ whole genome shotgun (WGS) entry which is preliminary data.</text>
</comment>
<feature type="region of interest" description="Disordered" evidence="4">
    <location>
        <begin position="1214"/>
        <end position="1336"/>
    </location>
</feature>
<feature type="domain" description="ATP-dependent DNA ligase family profile" evidence="5">
    <location>
        <begin position="733"/>
        <end position="953"/>
    </location>
</feature>
<dbReference type="GO" id="GO:1903461">
    <property type="term" value="P:Okazaki fragment processing involved in mitotic DNA replication"/>
    <property type="evidence" value="ECO:0007669"/>
    <property type="project" value="TreeGrafter"/>
</dbReference>
<feature type="compositionally biased region" description="Basic and acidic residues" evidence="4">
    <location>
        <begin position="636"/>
        <end position="645"/>
    </location>
</feature>
<evidence type="ECO:0000313" key="7">
    <source>
        <dbReference type="Proteomes" id="UP000077684"/>
    </source>
</evidence>
<dbReference type="GO" id="GO:0003677">
    <property type="term" value="F:DNA binding"/>
    <property type="evidence" value="ECO:0007669"/>
    <property type="project" value="InterPro"/>
</dbReference>
<dbReference type="PANTHER" id="PTHR45674:SF12">
    <property type="entry name" value="ATP DEPENDENT DNA LIGASE DOMAIN-CONTAINING PROTEIN"/>
    <property type="match status" value="1"/>
</dbReference>
<dbReference type="InterPro" id="IPR036599">
    <property type="entry name" value="DNA_ligase_N_sf"/>
</dbReference>
<feature type="compositionally biased region" description="Basic and acidic residues" evidence="4">
    <location>
        <begin position="315"/>
        <end position="326"/>
    </location>
</feature>
<keyword evidence="3" id="KW-0067">ATP-binding</keyword>
<keyword evidence="2" id="KW-0547">Nucleotide-binding</keyword>
<sequence length="1570" mass="173077">MECEAGPSTARADPGPSKPRRQAEEGASTRASSTATEKRKAKDEGHAVPFEYFASLLKSIAAINQAEWPYHSTSQAEDRKYRQELEKLESKPGKSSSKTRLLIRKQAVTEVTYVWIQQLPAGKGPGPQVCQPGTTEAVFRLLFPEEDVRRRFKIKESTMIRHLARALNDDKAISALYAWNKSDAASEITTGSGCLAIEFLHQLELLGHEDESQSTSAGGGASKTPQSAEDVWGPLTVQHVDILLDELAAGCSFTDESILSCWDTNAEPKAKDDITSTSYGKQKAPQATQQRKPKKVLNVLDRNRKRNPRFQPIAEAKEGPHPHNQDAMRITHSNLMPSFQLPSERPSRNARRKARPQSQILDFLLGPAVCVQSRAFLIQIILKDLGPVLYPLPQDKATKKVLEADRVLSEHNTNSVSELSLHTAMQLWHPAMPNLWRVRYGSSFEAIGREIERLWWSTPKPARSLPPAEEALTLSTSIQALPELFTFVQMPKSLKATSCVDAAAHFRHAGVIWAEQKYDGERFQVHVNFSNADEQPELKIFSKSQRDSTLDRSQTHAIVLAALGRDPALSRHAYNSQLSASVGPRSHLSREGNGLPPERRVSHSVILEAEMVAFDADGELAEFHKIAKIKDRAGMPRKGIDDAKPSRTSSDGPVPSMENRFRHKLKSAHLKLQTKEQREKARQEQQKRSGLVPGTSDSETGQSDHEVNGSYTSLPSISQISDLTVSGSFHLGLVFFDVLYVDGESLIARTYDDRRAVLESIIRPIPSFAILAERTKIDFGPTLRAEQRKQMLTEGMLAEGLNERLASKQLLSVLENDKYWQQGMKALIGAFAQSYARREEGLMLKAADAPYIGGLPHPGMANSNGYAQFWMRDRTPFQHESATGGHQYRAAWVKLKADYIDGLGDTVDMAVIGVGWSVKRARELRVGTDGFTTFYLAARLPGTNGRPRLRCWTVAEYGTTRSELASITSRVQTGGLKTVDFNTKNMRDLPYDLELGMGYEPTILFPEPMLVEVVGGGFSKNPGDEFYMLRWPRIKKFFSAPDRTWTDAIEFEEMQRSAVKAVRKLECESEMEEAFETRALRITQNEGLAWMRKEIKSGKGPSSWQVGGRRSDVNDGFPPAKKRKLVQFAVENQYHSPLAMEGMPSDPNTLQAGPSVLLKVQPSHSDDSLAGALDRDKKAEQRRIVAGLDKKIRALQHRGVVPQLLQDPEDAVRSAFRGKHAARVQAGTQHPPSPPTSSPLRSGTETVPSYGRAGAAAPPPPMWDHSIPQPLPSPIVGPVDDDLPVPVITPPSSGQPAAAAPEQMAAPGISSASALVPPSPPAPSTSKPPTNTAPPKPRTCMLSPRLLDAAIYFHCNIPKESVDLLSGMLMQNVLLNSMEALIDSLIPIQASAQRVGHSGVPGQPRLTRSRSFQKLSGTTVEDRQRCGIVVMDTSDQEACHHMHEEIRQRVALIKRRMAPSLSAPTGLSIQGSSTATTSHRPALEVRRCLNATSAHLARHPIVLIDVKAVDQLVFEQWECVEQCAAQGPAAAAGDCECCPHIDCVLTAMAVQDPHRVRDRSKPAPRVSDRY</sequence>
<evidence type="ECO:0000256" key="1">
    <source>
        <dbReference type="ARBA" id="ARBA00022598"/>
    </source>
</evidence>
<dbReference type="EMBL" id="LWDE02000035">
    <property type="protein sequence ID" value="KAE8254983.1"/>
    <property type="molecule type" value="Genomic_DNA"/>
</dbReference>
<dbReference type="SUPFAM" id="SSF56091">
    <property type="entry name" value="DNA ligase/mRNA capping enzyme, catalytic domain"/>
    <property type="match status" value="1"/>
</dbReference>
<evidence type="ECO:0000259" key="5">
    <source>
        <dbReference type="PROSITE" id="PS50160"/>
    </source>
</evidence>
<reference evidence="6" key="1">
    <citation type="submission" date="2016-04" db="EMBL/GenBank/DDBJ databases">
        <authorList>
            <person name="Nguyen H.D."/>
            <person name="Samba Siva P."/>
            <person name="Cullis J."/>
            <person name="Levesque C.A."/>
            <person name="Hambleton S."/>
        </authorList>
    </citation>
    <scope>NUCLEOTIDE SEQUENCE</scope>
    <source>
        <strain evidence="6">DAOMC 236426</strain>
    </source>
</reference>
<organism evidence="6 7">
    <name type="scientific">Tilletia controversa</name>
    <name type="common">dwarf bunt fungus</name>
    <dbReference type="NCBI Taxonomy" id="13291"/>
    <lineage>
        <taxon>Eukaryota</taxon>
        <taxon>Fungi</taxon>
        <taxon>Dikarya</taxon>
        <taxon>Basidiomycota</taxon>
        <taxon>Ustilaginomycotina</taxon>
        <taxon>Exobasidiomycetes</taxon>
        <taxon>Tilletiales</taxon>
        <taxon>Tilletiaceae</taxon>
        <taxon>Tilletia</taxon>
    </lineage>
</organism>
<dbReference type="PANTHER" id="PTHR45674">
    <property type="entry name" value="DNA LIGASE 1/3 FAMILY MEMBER"/>
    <property type="match status" value="1"/>
</dbReference>
<dbReference type="GO" id="GO:0003910">
    <property type="term" value="F:DNA ligase (ATP) activity"/>
    <property type="evidence" value="ECO:0007669"/>
    <property type="project" value="InterPro"/>
</dbReference>
<keyword evidence="7" id="KW-1185">Reference proteome</keyword>
<feature type="region of interest" description="Disordered" evidence="4">
    <location>
        <begin position="636"/>
        <end position="710"/>
    </location>
</feature>
<evidence type="ECO:0000256" key="3">
    <source>
        <dbReference type="ARBA" id="ARBA00022840"/>
    </source>
</evidence>
<dbReference type="GO" id="GO:0005524">
    <property type="term" value="F:ATP binding"/>
    <property type="evidence" value="ECO:0007669"/>
    <property type="project" value="UniProtKB-KW"/>
</dbReference>
<dbReference type="Proteomes" id="UP000077684">
    <property type="component" value="Unassembled WGS sequence"/>
</dbReference>
<dbReference type="Gene3D" id="3.30.470.30">
    <property type="entry name" value="DNA ligase/mRNA capping enzyme"/>
    <property type="match status" value="2"/>
</dbReference>
<evidence type="ECO:0000256" key="2">
    <source>
        <dbReference type="ARBA" id="ARBA00022741"/>
    </source>
</evidence>
<feature type="compositionally biased region" description="Basic and acidic residues" evidence="4">
    <location>
        <begin position="673"/>
        <end position="687"/>
    </location>
</feature>
<dbReference type="Gene3D" id="1.10.3260.10">
    <property type="entry name" value="DNA ligase, ATP-dependent, N-terminal domain"/>
    <property type="match status" value="1"/>
</dbReference>
<dbReference type="Gene3D" id="2.40.50.140">
    <property type="entry name" value="Nucleic acid-binding proteins"/>
    <property type="match status" value="1"/>
</dbReference>
<dbReference type="GO" id="GO:0006281">
    <property type="term" value="P:DNA repair"/>
    <property type="evidence" value="ECO:0007669"/>
    <property type="project" value="InterPro"/>
</dbReference>